<feature type="domain" description="HTH tetR-type" evidence="3">
    <location>
        <begin position="20"/>
        <end position="80"/>
    </location>
</feature>
<keyword evidence="5" id="KW-1185">Reference proteome</keyword>
<reference evidence="4 5" key="1">
    <citation type="submission" date="2022-06" db="EMBL/GenBank/DDBJ databases">
        <title>Mycolicibacterium sp. CAU 1645 isolated from seawater.</title>
        <authorList>
            <person name="Kim W."/>
        </authorList>
    </citation>
    <scope>NUCLEOTIDE SEQUENCE [LARGE SCALE GENOMIC DNA]</scope>
    <source>
        <strain evidence="4 5">CAU 1645</strain>
    </source>
</reference>
<accession>A0ABT1M5U9</accession>
<protein>
    <submittedName>
        <fullName evidence="4">TetR family transcriptional regulator</fullName>
    </submittedName>
</protein>
<dbReference type="Proteomes" id="UP001651690">
    <property type="component" value="Unassembled WGS sequence"/>
</dbReference>
<evidence type="ECO:0000259" key="3">
    <source>
        <dbReference type="PROSITE" id="PS50977"/>
    </source>
</evidence>
<sequence>MSSSAVARVTRLRDPHAQRTLTCRRVFGAAAAMLDESAGPDVSVPALAQRARIAPSALRTHFPSLDAMFAELYLARVTELPLDVDPTASPRARVSEQLRAVTLVVADEPRLAVACTGALLRNDDAAVAEARTRIAAEVRRRIAAAMGMGAWPEVLETLETLFWGALLQVESGAVSYRVMATRLDTMLALVLPEEN</sequence>
<feature type="DNA-binding region" description="H-T-H motif" evidence="2">
    <location>
        <begin position="43"/>
        <end position="62"/>
    </location>
</feature>
<dbReference type="Gene3D" id="1.10.357.10">
    <property type="entry name" value="Tetracycline Repressor, domain 2"/>
    <property type="match status" value="1"/>
</dbReference>
<dbReference type="InterPro" id="IPR001647">
    <property type="entry name" value="HTH_TetR"/>
</dbReference>
<dbReference type="PROSITE" id="PS50977">
    <property type="entry name" value="HTH_TETR_2"/>
    <property type="match status" value="1"/>
</dbReference>
<comment type="caution">
    <text evidence="4">The sequence shown here is derived from an EMBL/GenBank/DDBJ whole genome shotgun (WGS) entry which is preliminary data.</text>
</comment>
<evidence type="ECO:0000313" key="4">
    <source>
        <dbReference type="EMBL" id="MCP9274483.1"/>
    </source>
</evidence>
<gene>
    <name evidence="4" type="ORF">NM203_20020</name>
</gene>
<evidence type="ECO:0000256" key="2">
    <source>
        <dbReference type="PROSITE-ProRule" id="PRU00335"/>
    </source>
</evidence>
<dbReference type="InterPro" id="IPR009057">
    <property type="entry name" value="Homeodomain-like_sf"/>
</dbReference>
<keyword evidence="1 2" id="KW-0238">DNA-binding</keyword>
<dbReference type="RefSeq" id="WP_255062045.1">
    <property type="nucleotide sequence ID" value="NZ_JANDBD010000008.1"/>
</dbReference>
<proteinExistence type="predicted"/>
<organism evidence="4 5">
    <name type="scientific">Mycolicibacterium arenosum</name>
    <dbReference type="NCBI Taxonomy" id="2952157"/>
    <lineage>
        <taxon>Bacteria</taxon>
        <taxon>Bacillati</taxon>
        <taxon>Actinomycetota</taxon>
        <taxon>Actinomycetes</taxon>
        <taxon>Mycobacteriales</taxon>
        <taxon>Mycobacteriaceae</taxon>
        <taxon>Mycolicibacterium</taxon>
    </lineage>
</organism>
<dbReference type="EMBL" id="JANDBD010000008">
    <property type="protein sequence ID" value="MCP9274483.1"/>
    <property type="molecule type" value="Genomic_DNA"/>
</dbReference>
<evidence type="ECO:0000313" key="5">
    <source>
        <dbReference type="Proteomes" id="UP001651690"/>
    </source>
</evidence>
<dbReference type="SUPFAM" id="SSF46689">
    <property type="entry name" value="Homeodomain-like"/>
    <property type="match status" value="1"/>
</dbReference>
<evidence type="ECO:0000256" key="1">
    <source>
        <dbReference type="ARBA" id="ARBA00023125"/>
    </source>
</evidence>
<name>A0ABT1M5U9_9MYCO</name>